<proteinExistence type="predicted"/>
<sequence length="200" mass="21568">MGYIDDEGLHEARLAPEFLDGARGIGTMSGKVPNDHVIVDAQYVGEPGSPSAETRYASRPAAEVIGWRVVCECSTPTSYGAVSNWVSDLLVRVPTAALEDLAAGRIYATDDQTAGWLDDSREDVADLAVKIWREQHLAIPTALGRLERARWSVESAQRALDAAAVDARTAGASWDAIGRAAGMTRQSAHQRWAHLTTELV</sequence>
<dbReference type="RefSeq" id="WP_188898550.1">
    <property type="nucleotide sequence ID" value="NZ_BMMZ01000021.1"/>
</dbReference>
<organism evidence="1 2">
    <name type="scientific">Microlunatus endophyticus</name>
    <dbReference type="NCBI Taxonomy" id="1716077"/>
    <lineage>
        <taxon>Bacteria</taxon>
        <taxon>Bacillati</taxon>
        <taxon>Actinomycetota</taxon>
        <taxon>Actinomycetes</taxon>
        <taxon>Propionibacteriales</taxon>
        <taxon>Propionibacteriaceae</taxon>
        <taxon>Microlunatus</taxon>
    </lineage>
</organism>
<reference evidence="1" key="1">
    <citation type="journal article" date="2014" name="Int. J. Syst. Evol. Microbiol.">
        <title>Complete genome sequence of Corynebacterium casei LMG S-19264T (=DSM 44701T), isolated from a smear-ripened cheese.</title>
        <authorList>
            <consortium name="US DOE Joint Genome Institute (JGI-PGF)"/>
            <person name="Walter F."/>
            <person name="Albersmeier A."/>
            <person name="Kalinowski J."/>
            <person name="Ruckert C."/>
        </authorList>
    </citation>
    <scope>NUCLEOTIDE SEQUENCE</scope>
    <source>
        <strain evidence="1">CGMCC 4.7306</strain>
    </source>
</reference>
<accession>A0A917WA99</accession>
<dbReference type="AlphaFoldDB" id="A0A917WA99"/>
<evidence type="ECO:0000313" key="2">
    <source>
        <dbReference type="Proteomes" id="UP000613840"/>
    </source>
</evidence>
<dbReference type="EMBL" id="BMMZ01000021">
    <property type="protein sequence ID" value="GGL83636.1"/>
    <property type="molecule type" value="Genomic_DNA"/>
</dbReference>
<reference evidence="1" key="2">
    <citation type="submission" date="2020-09" db="EMBL/GenBank/DDBJ databases">
        <authorList>
            <person name="Sun Q."/>
            <person name="Zhou Y."/>
        </authorList>
    </citation>
    <scope>NUCLEOTIDE SEQUENCE</scope>
    <source>
        <strain evidence="1">CGMCC 4.7306</strain>
    </source>
</reference>
<comment type="caution">
    <text evidence="1">The sequence shown here is derived from an EMBL/GenBank/DDBJ whole genome shotgun (WGS) entry which is preliminary data.</text>
</comment>
<evidence type="ECO:0000313" key="1">
    <source>
        <dbReference type="EMBL" id="GGL83636.1"/>
    </source>
</evidence>
<dbReference type="Proteomes" id="UP000613840">
    <property type="component" value="Unassembled WGS sequence"/>
</dbReference>
<name>A0A917WA99_9ACTN</name>
<protein>
    <submittedName>
        <fullName evidence="1">Uncharacterized protein</fullName>
    </submittedName>
</protein>
<keyword evidence="2" id="KW-1185">Reference proteome</keyword>
<gene>
    <name evidence="1" type="ORF">GCM10011575_47480</name>
</gene>